<evidence type="ECO:0000313" key="1">
    <source>
        <dbReference type="EMBL" id="KAF9577039.1"/>
    </source>
</evidence>
<name>A0A9P6FKQ4_9FUNG</name>
<evidence type="ECO:0000313" key="2">
    <source>
        <dbReference type="Proteomes" id="UP000780801"/>
    </source>
</evidence>
<dbReference type="AlphaFoldDB" id="A0A9P6FKQ4"/>
<reference evidence="1" key="1">
    <citation type="journal article" date="2020" name="Fungal Divers.">
        <title>Resolving the Mortierellaceae phylogeny through synthesis of multi-gene phylogenetics and phylogenomics.</title>
        <authorList>
            <person name="Vandepol N."/>
            <person name="Liber J."/>
            <person name="Desiro A."/>
            <person name="Na H."/>
            <person name="Kennedy M."/>
            <person name="Barry K."/>
            <person name="Grigoriev I.V."/>
            <person name="Miller A.N."/>
            <person name="O'Donnell K."/>
            <person name="Stajich J.E."/>
            <person name="Bonito G."/>
        </authorList>
    </citation>
    <scope>NUCLEOTIDE SEQUENCE</scope>
    <source>
        <strain evidence="1">KOD1015</strain>
    </source>
</reference>
<protein>
    <submittedName>
        <fullName evidence="1">Uncharacterized protein</fullName>
    </submittedName>
</protein>
<comment type="caution">
    <text evidence="1">The sequence shown here is derived from an EMBL/GenBank/DDBJ whole genome shotgun (WGS) entry which is preliminary data.</text>
</comment>
<dbReference type="Proteomes" id="UP000780801">
    <property type="component" value="Unassembled WGS sequence"/>
</dbReference>
<dbReference type="OrthoDB" id="2245455at2759"/>
<keyword evidence="2" id="KW-1185">Reference proteome</keyword>
<accession>A0A9P6FKQ4</accession>
<sequence>MERGTVIKELEALESIAHQVQIKLSKKLSFIHRPGKNLTISTNQGFTEELQGPVTGGGGGGATASIYGSASFDWQGNEEHPMPPPSAGLGGSAIGLKKAGVSVGGSTSSEPGAGGLKSQWKSFSKSVQKSIGNDKVEDSSSYTEVVLRLMQSSYFLESMLRHYSALSPALQTHIQIIKRLRRVCDVLHHVICAFVVRDLGELMGKYVKRVGSWVSE</sequence>
<gene>
    <name evidence="1" type="ORF">BGW38_008011</name>
</gene>
<proteinExistence type="predicted"/>
<organism evidence="1 2">
    <name type="scientific">Lunasporangiospora selenospora</name>
    <dbReference type="NCBI Taxonomy" id="979761"/>
    <lineage>
        <taxon>Eukaryota</taxon>
        <taxon>Fungi</taxon>
        <taxon>Fungi incertae sedis</taxon>
        <taxon>Mucoromycota</taxon>
        <taxon>Mortierellomycotina</taxon>
        <taxon>Mortierellomycetes</taxon>
        <taxon>Mortierellales</taxon>
        <taxon>Mortierellaceae</taxon>
        <taxon>Lunasporangiospora</taxon>
    </lineage>
</organism>
<dbReference type="PANTHER" id="PTHR37327:SF1">
    <property type="entry name" value="MICROTUBULE INTERACTING AND TRANSPORT DOMAIN-CONTAINING PROTEIN"/>
    <property type="match status" value="1"/>
</dbReference>
<dbReference type="EMBL" id="JAABOA010005396">
    <property type="protein sequence ID" value="KAF9577039.1"/>
    <property type="molecule type" value="Genomic_DNA"/>
</dbReference>
<dbReference type="PANTHER" id="PTHR37327">
    <property type="entry name" value="CHROMOSOME 1, WHOLE GENOME SHOTGUN SEQUENCE"/>
    <property type="match status" value="1"/>
</dbReference>